<dbReference type="AlphaFoldDB" id="A0A7G7YQ01"/>
<evidence type="ECO:0000313" key="2">
    <source>
        <dbReference type="Proteomes" id="UP000515275"/>
    </source>
</evidence>
<name>A0A7G7YQ01_9CORY</name>
<accession>A0A7G7YQ01</accession>
<sequence length="381" mass="42159">MSDIALCTHPFTTSRDLFLSFADATASDHRWATPRAHVIASDFYTMSLSSTSVPIHELLPPGTLLSCHDGALRFRTSDHRWYTVDPFKLPYVYQPGDLGEALVRHDPACLSQHVHPFYALDAGAEQKAQTKHYPLTDSHHGLDLHALTGEECLPHNVEEQLARKDDPYGDESDNGQWSVIGTGLLADALRGRVASSHSQSPMIIAAVSDEHPGTQWIEMDQHWIHQPHTVWVRAYADGNNLLIEPVSMGAGQPGHAMTQARLRAAAEHPELDTAPTLLRGPSVLTHLHVHEGEVAITALVQRIIETTYAAIRHTAHTTAPQPSMTYGWLTRVQLDTMETTTHPVFPIPECEDFLLAPECEEALVKPECEEYGDPSRKAGTR</sequence>
<dbReference type="EMBL" id="CP046883">
    <property type="protein sequence ID" value="QNH96571.1"/>
    <property type="molecule type" value="Genomic_DNA"/>
</dbReference>
<dbReference type="KEGG" id="cans:GP473_07775"/>
<keyword evidence="2" id="KW-1185">Reference proteome</keyword>
<organism evidence="1 2">
    <name type="scientific">Corynebacterium anserum</name>
    <dbReference type="NCBI Taxonomy" id="2684406"/>
    <lineage>
        <taxon>Bacteria</taxon>
        <taxon>Bacillati</taxon>
        <taxon>Actinomycetota</taxon>
        <taxon>Actinomycetes</taxon>
        <taxon>Mycobacteriales</taxon>
        <taxon>Corynebacteriaceae</taxon>
        <taxon>Corynebacterium</taxon>
    </lineage>
</organism>
<dbReference type="Proteomes" id="UP000515275">
    <property type="component" value="Chromosome"/>
</dbReference>
<proteinExistence type="predicted"/>
<protein>
    <submittedName>
        <fullName evidence="1">Uncharacterized protein</fullName>
    </submittedName>
</protein>
<evidence type="ECO:0000313" key="1">
    <source>
        <dbReference type="EMBL" id="QNH96571.1"/>
    </source>
</evidence>
<reference evidence="1 2" key="1">
    <citation type="submission" date="2019-12" db="EMBL/GenBank/DDBJ databases">
        <title>Corynebacterium sp. nov., isolated from feces of the Anser Albifrons in China.</title>
        <authorList>
            <person name="Liu Q."/>
        </authorList>
    </citation>
    <scope>NUCLEOTIDE SEQUENCE [LARGE SCALE GENOMIC DNA]</scope>
    <source>
        <strain evidence="1 2">23H37-10</strain>
    </source>
</reference>
<gene>
    <name evidence="1" type="ORF">GP473_07775</name>
</gene>